<dbReference type="WBParaSite" id="GPLIN_001583200">
    <property type="protein sequence ID" value="GPLIN_001583200"/>
    <property type="gene ID" value="GPLIN_001583200"/>
</dbReference>
<keyword evidence="2" id="KW-1185">Reference proteome</keyword>
<name>A0A183CSH4_GLOPA</name>
<feature type="region of interest" description="Disordered" evidence="1">
    <location>
        <begin position="102"/>
        <end position="123"/>
    </location>
</feature>
<protein>
    <submittedName>
        <fullName evidence="3">Zf-RVT domain-containing protein</fullName>
    </submittedName>
</protein>
<feature type="compositionally biased region" description="Polar residues" evidence="1">
    <location>
        <begin position="7"/>
        <end position="24"/>
    </location>
</feature>
<dbReference type="Proteomes" id="UP000050741">
    <property type="component" value="Unassembled WGS sequence"/>
</dbReference>
<feature type="region of interest" description="Disordered" evidence="1">
    <location>
        <begin position="1"/>
        <end position="26"/>
    </location>
</feature>
<evidence type="ECO:0000313" key="3">
    <source>
        <dbReference type="WBParaSite" id="GPLIN_001583200"/>
    </source>
</evidence>
<reference evidence="2" key="1">
    <citation type="submission" date="2014-05" db="EMBL/GenBank/DDBJ databases">
        <title>The genome and life-stage specific transcriptomes of Globodera pallida elucidate key aspects of plant parasitism by a cyst nematode.</title>
        <authorList>
            <person name="Cotton J.A."/>
            <person name="Lilley C.J."/>
            <person name="Jones L.M."/>
            <person name="Kikuchi T."/>
            <person name="Reid A.J."/>
            <person name="Thorpe P."/>
            <person name="Tsai I.J."/>
            <person name="Beasley H."/>
            <person name="Blok V."/>
            <person name="Cock P.J.A."/>
            <person name="Van den Akker S.E."/>
            <person name="Holroyd N."/>
            <person name="Hunt M."/>
            <person name="Mantelin S."/>
            <person name="Naghra H."/>
            <person name="Pain A."/>
            <person name="Palomares-Rius J.E."/>
            <person name="Zarowiecki M."/>
            <person name="Berriman M."/>
            <person name="Jones J.T."/>
            <person name="Urwin P.E."/>
        </authorList>
    </citation>
    <scope>NUCLEOTIDE SEQUENCE [LARGE SCALE GENOMIC DNA]</scope>
    <source>
        <strain evidence="2">Lindley</strain>
    </source>
</reference>
<evidence type="ECO:0000313" key="2">
    <source>
        <dbReference type="Proteomes" id="UP000050741"/>
    </source>
</evidence>
<organism evidence="2 3">
    <name type="scientific">Globodera pallida</name>
    <name type="common">Potato cyst nematode worm</name>
    <name type="synonym">Heterodera pallida</name>
    <dbReference type="NCBI Taxonomy" id="36090"/>
    <lineage>
        <taxon>Eukaryota</taxon>
        <taxon>Metazoa</taxon>
        <taxon>Ecdysozoa</taxon>
        <taxon>Nematoda</taxon>
        <taxon>Chromadorea</taxon>
        <taxon>Rhabditida</taxon>
        <taxon>Tylenchina</taxon>
        <taxon>Tylenchomorpha</taxon>
        <taxon>Tylenchoidea</taxon>
        <taxon>Heteroderidae</taxon>
        <taxon>Heteroderinae</taxon>
        <taxon>Globodera</taxon>
    </lineage>
</organism>
<dbReference type="AlphaFoldDB" id="A0A183CSH4"/>
<sequence>MRALSSRRPNSSTGRLDNTEQNAKANDACPHCSARLRHEKFWEQISHHNVADQAQCVRVPTVERQQKYLHKKEIVKEWLRNAKCPNGRCAVDGFGKQIVQRRPRNRSEALQLTRRGDEEELGM</sequence>
<proteinExistence type="predicted"/>
<evidence type="ECO:0000256" key="1">
    <source>
        <dbReference type="SAM" id="MobiDB-lite"/>
    </source>
</evidence>
<reference evidence="3" key="2">
    <citation type="submission" date="2016-06" db="UniProtKB">
        <authorList>
            <consortium name="WormBaseParasite"/>
        </authorList>
    </citation>
    <scope>IDENTIFICATION</scope>
</reference>
<accession>A0A183CSH4</accession>